<dbReference type="Gene3D" id="3.30.1360.40">
    <property type="match status" value="1"/>
</dbReference>
<dbReference type="PANTHER" id="PTHR30292">
    <property type="entry name" value="UNCHARACTERIZED PROTEIN YBGL-RELATED"/>
    <property type="match status" value="1"/>
</dbReference>
<dbReference type="eggNOG" id="COG1540">
    <property type="taxonomic scope" value="Bacteria"/>
</dbReference>
<dbReference type="InterPro" id="IPR005501">
    <property type="entry name" value="LamB/YcsF/PxpA-like"/>
</dbReference>
<dbReference type="SUPFAM" id="SSF160467">
    <property type="entry name" value="PH0987 N-terminal domain-like"/>
    <property type="match status" value="1"/>
</dbReference>
<dbReference type="PANTHER" id="PTHR30292:SF0">
    <property type="entry name" value="5-OXOPROLINASE SUBUNIT A"/>
    <property type="match status" value="1"/>
</dbReference>
<dbReference type="STRING" id="391587.KAOT1_07253"/>
<proteinExistence type="predicted"/>
<dbReference type="SUPFAM" id="SSF50891">
    <property type="entry name" value="Cyclophilin-like"/>
    <property type="match status" value="1"/>
</dbReference>
<dbReference type="SUPFAM" id="SSF88713">
    <property type="entry name" value="Glycoside hydrolase/deacetylase"/>
    <property type="match status" value="1"/>
</dbReference>
<dbReference type="AlphaFoldDB" id="A9DX07"/>
<name>A9DX07_9FLAO</name>
<gene>
    <name evidence="5" type="ORF">KAOT1_07253</name>
</gene>
<dbReference type="Gene3D" id="3.20.20.370">
    <property type="entry name" value="Glycoside hydrolase/deacetylase"/>
    <property type="match status" value="1"/>
</dbReference>
<dbReference type="Gene3D" id="2.40.100.10">
    <property type="entry name" value="Cyclophilin-like"/>
    <property type="match status" value="1"/>
</dbReference>
<keyword evidence="1" id="KW-0547">Nucleotide-binding</keyword>
<dbReference type="Pfam" id="PF02682">
    <property type="entry name" value="CT_C_D"/>
    <property type="match status" value="1"/>
</dbReference>
<dbReference type="HOGENOM" id="CLU_549552_0_0_10"/>
<feature type="domain" description="Carboxyltransferase" evidence="4">
    <location>
        <begin position="258"/>
        <end position="460"/>
    </location>
</feature>
<evidence type="ECO:0000259" key="4">
    <source>
        <dbReference type="SMART" id="SM00796"/>
    </source>
</evidence>
<keyword evidence="6" id="KW-1185">Reference proteome</keyword>
<dbReference type="InterPro" id="IPR003833">
    <property type="entry name" value="CT_C_D"/>
</dbReference>
<evidence type="ECO:0000256" key="1">
    <source>
        <dbReference type="ARBA" id="ARBA00022741"/>
    </source>
</evidence>
<dbReference type="InterPro" id="IPR029000">
    <property type="entry name" value="Cyclophilin-like_dom_sf"/>
</dbReference>
<sequence>MKNEVYFDKKPKNLHINCDVGEGVGNEEILMPYISACNIACGGHAGNLETMQEIVVLAKKYQVEIGAHPSYPDRENFGRISMNIASAEFIKTIQNQISNLEEIVALHDAKITHIKPHGALYNDVAKSKEKAQLFLKAILKYKDKYKLYILYNSVIETEAKKQNFQVVYEAFADRNYNDDLTLVSRKNDRAVLTKIGEIIPHVSRLKNEQKIQTISGKKYNLKSDTFCVHSDTISAIEIIQQLHTHFNVENEVEKPEFPNYKPYGNNGLLLTWENKMSSEVLNSVLEYQEKIKKFNIKVILNIIQSNNSLLIIYDNEKVNLKSLQHLLEWLSLQTSNKLQPRKSICWEIPVCYDEFFGIDLDEIAQKNRLSIEKIIKLHTTPKYQVFSIGFLPGFLYLGGLDKRLHIDRKSTPRLAVKKGAVGIGGIQTGIYPKSSPGGWQILGNSPLNFFDVSNEKPCFAKARDFIKFVPISIEEYHEISTAVSNGNYQLKFTETC</sequence>
<dbReference type="SMART" id="SM00796">
    <property type="entry name" value="AHS1"/>
    <property type="match status" value="1"/>
</dbReference>
<dbReference type="InterPro" id="IPR010016">
    <property type="entry name" value="PxpB"/>
</dbReference>
<keyword evidence="3" id="KW-0067">ATP-binding</keyword>
<dbReference type="Pfam" id="PF03746">
    <property type="entry name" value="LamB_YcsF"/>
    <property type="match status" value="1"/>
</dbReference>
<dbReference type="GO" id="GO:0005975">
    <property type="term" value="P:carbohydrate metabolic process"/>
    <property type="evidence" value="ECO:0007669"/>
    <property type="project" value="InterPro"/>
</dbReference>
<accession>A9DX07</accession>
<dbReference type="CDD" id="cd10801">
    <property type="entry name" value="LamB_YcsF_like_1"/>
    <property type="match status" value="1"/>
</dbReference>
<dbReference type="eggNOG" id="COG2049">
    <property type="taxonomic scope" value="Bacteria"/>
</dbReference>
<reference evidence="5 6" key="1">
    <citation type="journal article" date="2011" name="J. Bacteriol.">
        <title>Genome sequence of the algicidal bacterium Kordia algicida OT-1.</title>
        <authorList>
            <person name="Lee H.S."/>
            <person name="Kang S.G."/>
            <person name="Kwon K.K."/>
            <person name="Lee J.H."/>
            <person name="Kim S.J."/>
        </authorList>
    </citation>
    <scope>NUCLEOTIDE SEQUENCE [LARGE SCALE GENOMIC DNA]</scope>
    <source>
        <strain evidence="5 6">OT-1</strain>
    </source>
</reference>
<dbReference type="NCBIfam" id="TIGR00370">
    <property type="entry name" value="5-oxoprolinase subunit PxpB"/>
    <property type="match status" value="1"/>
</dbReference>
<evidence type="ECO:0000313" key="6">
    <source>
        <dbReference type="Proteomes" id="UP000002945"/>
    </source>
</evidence>
<protein>
    <recommendedName>
        <fullName evidence="4">Carboxyltransferase domain-containing protein</fullName>
    </recommendedName>
</protein>
<dbReference type="NCBIfam" id="NF003814">
    <property type="entry name" value="PRK05406.1-3"/>
    <property type="match status" value="1"/>
</dbReference>
<dbReference type="NCBIfam" id="NF003816">
    <property type="entry name" value="PRK05406.1-5"/>
    <property type="match status" value="1"/>
</dbReference>
<dbReference type="InterPro" id="IPR011330">
    <property type="entry name" value="Glyco_hydro/deAcase_b/a-brl"/>
</dbReference>
<evidence type="ECO:0000256" key="2">
    <source>
        <dbReference type="ARBA" id="ARBA00022801"/>
    </source>
</evidence>
<keyword evidence="2" id="KW-0378">Hydrolase</keyword>
<dbReference type="EMBL" id="ABIB01000005">
    <property type="protein sequence ID" value="EDP95946.1"/>
    <property type="molecule type" value="Genomic_DNA"/>
</dbReference>
<dbReference type="RefSeq" id="WP_007094017.1">
    <property type="nucleotide sequence ID" value="NZ_DS544873.1"/>
</dbReference>
<dbReference type="GO" id="GO:0016787">
    <property type="term" value="F:hydrolase activity"/>
    <property type="evidence" value="ECO:0007669"/>
    <property type="project" value="UniProtKB-KW"/>
</dbReference>
<organism evidence="5 6">
    <name type="scientific">Kordia algicida OT-1</name>
    <dbReference type="NCBI Taxonomy" id="391587"/>
    <lineage>
        <taxon>Bacteria</taxon>
        <taxon>Pseudomonadati</taxon>
        <taxon>Bacteroidota</taxon>
        <taxon>Flavobacteriia</taxon>
        <taxon>Flavobacteriales</taxon>
        <taxon>Flavobacteriaceae</taxon>
        <taxon>Kordia</taxon>
    </lineage>
</organism>
<evidence type="ECO:0000256" key="3">
    <source>
        <dbReference type="ARBA" id="ARBA00022840"/>
    </source>
</evidence>
<comment type="caution">
    <text evidence="5">The sequence shown here is derived from an EMBL/GenBank/DDBJ whole genome shotgun (WGS) entry which is preliminary data.</text>
</comment>
<dbReference type="Proteomes" id="UP000002945">
    <property type="component" value="Unassembled WGS sequence"/>
</dbReference>
<dbReference type="GO" id="GO:0005524">
    <property type="term" value="F:ATP binding"/>
    <property type="evidence" value="ECO:0007669"/>
    <property type="project" value="UniProtKB-KW"/>
</dbReference>
<evidence type="ECO:0000313" key="5">
    <source>
        <dbReference type="EMBL" id="EDP95946.1"/>
    </source>
</evidence>